<dbReference type="InterPro" id="IPR046360">
    <property type="entry name" value="T-box_DNA-bd"/>
</dbReference>
<dbReference type="eggNOG" id="KOG3585">
    <property type="taxonomic scope" value="Eukaryota"/>
</dbReference>
<dbReference type="PRINTS" id="PR00938">
    <property type="entry name" value="BRACHYURY"/>
</dbReference>
<dbReference type="InterPro" id="IPR018186">
    <property type="entry name" value="TF_T-box_CS"/>
</dbReference>
<evidence type="ECO:0000256" key="4">
    <source>
        <dbReference type="ARBA" id="ARBA00023163"/>
    </source>
</evidence>
<sequence length="191" mass="22280">DDPKVSLESKDLWEKFHGLGTEMVITKSGRQMFPQMKFRVSGLDPKSKYILLLDIVAADDYRYKFHNSRWMVAGKADPEMPKRMYIHPDSPATGEQWMQKVVSFHKLKLTNNISDKHGFTILNSMHKYQPRFHLVRANDILKLPYSTFRTYVFKETEFIAVTAYQNEKITQLKIDNNPFAKGFRDTGAGKR</sequence>
<dbReference type="HOGENOM" id="CLU_014430_3_1_1"/>
<feature type="domain" description="T-box" evidence="7">
    <location>
        <begin position="7"/>
        <end position="185"/>
    </location>
</feature>
<dbReference type="GO" id="GO:0045893">
    <property type="term" value="P:positive regulation of DNA-templated transcription"/>
    <property type="evidence" value="ECO:0007669"/>
    <property type="project" value="InterPro"/>
</dbReference>
<comment type="subcellular location">
    <subcellularLocation>
        <location evidence="1 6">Nucleus</location>
    </subcellularLocation>
</comment>
<dbReference type="Gene3D" id="2.60.40.820">
    <property type="entry name" value="Transcription factor, T-box"/>
    <property type="match status" value="1"/>
</dbReference>
<evidence type="ECO:0000256" key="6">
    <source>
        <dbReference type="PROSITE-ProRule" id="PRU00201"/>
    </source>
</evidence>
<dbReference type="SUPFAM" id="SSF49417">
    <property type="entry name" value="p53-like transcription factors"/>
    <property type="match status" value="1"/>
</dbReference>
<keyword evidence="2" id="KW-0805">Transcription regulation</keyword>
<dbReference type="PhylomeDB" id="E9FYB6"/>
<dbReference type="PROSITE" id="PS01264">
    <property type="entry name" value="TBOX_2"/>
    <property type="match status" value="1"/>
</dbReference>
<dbReference type="PANTHER" id="PTHR11267">
    <property type="entry name" value="T-BOX PROTEIN-RELATED"/>
    <property type="match status" value="1"/>
</dbReference>
<evidence type="ECO:0000313" key="9">
    <source>
        <dbReference type="Proteomes" id="UP000000305"/>
    </source>
</evidence>
<dbReference type="InParanoid" id="E9FYB6"/>
<evidence type="ECO:0000259" key="7">
    <source>
        <dbReference type="PROSITE" id="PS50252"/>
    </source>
</evidence>
<evidence type="ECO:0000256" key="3">
    <source>
        <dbReference type="ARBA" id="ARBA00023125"/>
    </source>
</evidence>
<dbReference type="OMA" id="HRMETEM"/>
<dbReference type="PROSITE" id="PS50252">
    <property type="entry name" value="TBOX_3"/>
    <property type="match status" value="1"/>
</dbReference>
<dbReference type="GO" id="GO:0005634">
    <property type="term" value="C:nucleus"/>
    <property type="evidence" value="ECO:0000318"/>
    <property type="project" value="GO_Central"/>
</dbReference>
<dbReference type="PANTHER" id="PTHR11267:SF181">
    <property type="entry name" value="OPTOMOTOR-BLIND PROTEIN"/>
    <property type="match status" value="1"/>
</dbReference>
<dbReference type="Pfam" id="PF00907">
    <property type="entry name" value="T-box"/>
    <property type="match status" value="1"/>
</dbReference>
<dbReference type="CDD" id="cd20188">
    <property type="entry name" value="T-box_TBX2_3-like"/>
    <property type="match status" value="1"/>
</dbReference>
<name>E9FYB6_DAPPU</name>
<gene>
    <name evidence="8" type="ORF">DAPPUDRAFT_13272</name>
</gene>
<dbReference type="GO" id="GO:0000981">
    <property type="term" value="F:DNA-binding transcription factor activity, RNA polymerase II-specific"/>
    <property type="evidence" value="ECO:0000318"/>
    <property type="project" value="GO_Central"/>
</dbReference>
<reference evidence="8 9" key="1">
    <citation type="journal article" date="2011" name="Science">
        <title>The ecoresponsive genome of Daphnia pulex.</title>
        <authorList>
            <person name="Colbourne J.K."/>
            <person name="Pfrender M.E."/>
            <person name="Gilbert D."/>
            <person name="Thomas W.K."/>
            <person name="Tucker A."/>
            <person name="Oakley T.H."/>
            <person name="Tokishita S."/>
            <person name="Aerts A."/>
            <person name="Arnold G.J."/>
            <person name="Basu M.K."/>
            <person name="Bauer D.J."/>
            <person name="Caceres C.E."/>
            <person name="Carmel L."/>
            <person name="Casola C."/>
            <person name="Choi J.H."/>
            <person name="Detter J.C."/>
            <person name="Dong Q."/>
            <person name="Dusheyko S."/>
            <person name="Eads B.D."/>
            <person name="Frohlich T."/>
            <person name="Geiler-Samerotte K.A."/>
            <person name="Gerlach D."/>
            <person name="Hatcher P."/>
            <person name="Jogdeo S."/>
            <person name="Krijgsveld J."/>
            <person name="Kriventseva E.V."/>
            <person name="Kultz D."/>
            <person name="Laforsch C."/>
            <person name="Lindquist E."/>
            <person name="Lopez J."/>
            <person name="Manak J.R."/>
            <person name="Muller J."/>
            <person name="Pangilinan J."/>
            <person name="Patwardhan R.P."/>
            <person name="Pitluck S."/>
            <person name="Pritham E.J."/>
            <person name="Rechtsteiner A."/>
            <person name="Rho M."/>
            <person name="Rogozin I.B."/>
            <person name="Sakarya O."/>
            <person name="Salamov A."/>
            <person name="Schaack S."/>
            <person name="Shapiro H."/>
            <person name="Shiga Y."/>
            <person name="Skalitzky C."/>
            <person name="Smith Z."/>
            <person name="Souvorov A."/>
            <person name="Sung W."/>
            <person name="Tang Z."/>
            <person name="Tsuchiya D."/>
            <person name="Tu H."/>
            <person name="Vos H."/>
            <person name="Wang M."/>
            <person name="Wolf Y.I."/>
            <person name="Yamagata H."/>
            <person name="Yamada T."/>
            <person name="Ye Y."/>
            <person name="Shaw J.R."/>
            <person name="Andrews J."/>
            <person name="Crease T.J."/>
            <person name="Tang H."/>
            <person name="Lucas S.M."/>
            <person name="Robertson H.M."/>
            <person name="Bork P."/>
            <person name="Koonin E.V."/>
            <person name="Zdobnov E.M."/>
            <person name="Grigoriev I.V."/>
            <person name="Lynch M."/>
            <person name="Boore J.L."/>
        </authorList>
    </citation>
    <scope>NUCLEOTIDE SEQUENCE [LARGE SCALE GENOMIC DNA]</scope>
</reference>
<keyword evidence="5 6" id="KW-0539">Nucleus</keyword>
<organism evidence="8 9">
    <name type="scientific">Daphnia pulex</name>
    <name type="common">Water flea</name>
    <dbReference type="NCBI Taxonomy" id="6669"/>
    <lineage>
        <taxon>Eukaryota</taxon>
        <taxon>Metazoa</taxon>
        <taxon>Ecdysozoa</taxon>
        <taxon>Arthropoda</taxon>
        <taxon>Crustacea</taxon>
        <taxon>Branchiopoda</taxon>
        <taxon>Diplostraca</taxon>
        <taxon>Cladocera</taxon>
        <taxon>Anomopoda</taxon>
        <taxon>Daphniidae</taxon>
        <taxon>Daphnia</taxon>
    </lineage>
</organism>
<dbReference type="PROSITE" id="PS01283">
    <property type="entry name" value="TBOX_1"/>
    <property type="match status" value="1"/>
</dbReference>
<dbReference type="AlphaFoldDB" id="E9FYB6"/>
<dbReference type="SMART" id="SM00425">
    <property type="entry name" value="TBOX"/>
    <property type="match status" value="1"/>
</dbReference>
<dbReference type="EMBL" id="GL732527">
    <property type="protein sequence ID" value="EFX87798.1"/>
    <property type="molecule type" value="Genomic_DNA"/>
</dbReference>
<dbReference type="OrthoDB" id="7442607at2759"/>
<comment type="caution">
    <text evidence="6">Lacks conserved residue(s) required for the propagation of feature annotation.</text>
</comment>
<dbReference type="STRING" id="6669.E9FYB6"/>
<dbReference type="KEGG" id="dpx:DAPPUDRAFT_13272"/>
<dbReference type="FunFam" id="2.60.40.820:FF:000003">
    <property type="entry name" value="T-box transcription factor TBX3"/>
    <property type="match status" value="1"/>
</dbReference>
<dbReference type="Proteomes" id="UP000000305">
    <property type="component" value="Unassembled WGS sequence"/>
</dbReference>
<accession>E9FYB6</accession>
<proteinExistence type="predicted"/>
<dbReference type="GO" id="GO:0000785">
    <property type="term" value="C:chromatin"/>
    <property type="evidence" value="ECO:0000318"/>
    <property type="project" value="GO_Central"/>
</dbReference>
<dbReference type="InterPro" id="IPR008967">
    <property type="entry name" value="p53-like_TF_DNA-bd_sf"/>
</dbReference>
<evidence type="ECO:0000256" key="2">
    <source>
        <dbReference type="ARBA" id="ARBA00023015"/>
    </source>
</evidence>
<feature type="non-terminal residue" evidence="8">
    <location>
        <position position="191"/>
    </location>
</feature>
<dbReference type="GO" id="GO:0001708">
    <property type="term" value="P:cell fate specification"/>
    <property type="evidence" value="ECO:0000318"/>
    <property type="project" value="GO_Central"/>
</dbReference>
<protein>
    <recommendedName>
        <fullName evidence="7">T-box domain-containing protein</fullName>
    </recommendedName>
</protein>
<keyword evidence="3 6" id="KW-0238">DNA-binding</keyword>
<dbReference type="InterPro" id="IPR002070">
    <property type="entry name" value="TF_Brachyury"/>
</dbReference>
<dbReference type="GO" id="GO:0000978">
    <property type="term" value="F:RNA polymerase II cis-regulatory region sequence-specific DNA binding"/>
    <property type="evidence" value="ECO:0000318"/>
    <property type="project" value="GO_Central"/>
</dbReference>
<dbReference type="InterPro" id="IPR036960">
    <property type="entry name" value="T-box_sf"/>
</dbReference>
<evidence type="ECO:0000313" key="8">
    <source>
        <dbReference type="EMBL" id="EFX87798.1"/>
    </source>
</evidence>
<dbReference type="GO" id="GO:0006357">
    <property type="term" value="P:regulation of transcription by RNA polymerase II"/>
    <property type="evidence" value="ECO:0000318"/>
    <property type="project" value="GO_Central"/>
</dbReference>
<feature type="non-terminal residue" evidence="8">
    <location>
        <position position="1"/>
    </location>
</feature>
<keyword evidence="4" id="KW-0804">Transcription</keyword>
<dbReference type="InterPro" id="IPR001699">
    <property type="entry name" value="TF_T-box"/>
</dbReference>
<dbReference type="PRINTS" id="PR00937">
    <property type="entry name" value="TBOX"/>
</dbReference>
<evidence type="ECO:0000256" key="1">
    <source>
        <dbReference type="ARBA" id="ARBA00004123"/>
    </source>
</evidence>
<keyword evidence="9" id="KW-1185">Reference proteome</keyword>
<evidence type="ECO:0000256" key="5">
    <source>
        <dbReference type="ARBA" id="ARBA00023242"/>
    </source>
</evidence>